<evidence type="ECO:0000313" key="1">
    <source>
        <dbReference type="EMBL" id="PTQ13569.1"/>
    </source>
</evidence>
<keyword evidence="2" id="KW-1185">Reference proteome</keyword>
<reference evidence="1 2" key="1">
    <citation type="submission" date="2017-09" db="EMBL/GenBank/DDBJ databases">
        <title>Sphingomonas panjinensis sp.nov., isolated from oil-contaminated soil.</title>
        <authorList>
            <person name="Wang L."/>
            <person name="Chen L."/>
        </authorList>
    </citation>
    <scope>NUCLEOTIDE SEQUENCE [LARGE SCALE GENOMIC DNA]</scope>
    <source>
        <strain evidence="1 2">FW-11</strain>
    </source>
</reference>
<dbReference type="Proteomes" id="UP000244162">
    <property type="component" value="Unassembled WGS sequence"/>
</dbReference>
<organism evidence="1 2">
    <name type="scientific">Sphingomonas oleivorans</name>
    <dbReference type="NCBI Taxonomy" id="1735121"/>
    <lineage>
        <taxon>Bacteria</taxon>
        <taxon>Pseudomonadati</taxon>
        <taxon>Pseudomonadota</taxon>
        <taxon>Alphaproteobacteria</taxon>
        <taxon>Sphingomonadales</taxon>
        <taxon>Sphingomonadaceae</taxon>
        <taxon>Sphingomonas</taxon>
    </lineage>
</organism>
<name>A0A2T5G348_9SPHN</name>
<proteinExistence type="predicted"/>
<protein>
    <recommendedName>
        <fullName evidence="3">DUF2279 domain-containing protein</fullName>
    </recommendedName>
</protein>
<gene>
    <name evidence="1" type="ORF">CLG96_02965</name>
</gene>
<dbReference type="OrthoDB" id="8154365at2"/>
<dbReference type="AlphaFoldDB" id="A0A2T5G348"/>
<comment type="caution">
    <text evidence="1">The sequence shown here is derived from an EMBL/GenBank/DDBJ whole genome shotgun (WGS) entry which is preliminary data.</text>
</comment>
<dbReference type="EMBL" id="NWBU01000004">
    <property type="protein sequence ID" value="PTQ13569.1"/>
    <property type="molecule type" value="Genomic_DNA"/>
</dbReference>
<dbReference type="InterPro" id="IPR018736">
    <property type="entry name" value="DUF2279_periplasmic_lipo"/>
</dbReference>
<accession>A0A2T5G348</accession>
<dbReference type="Pfam" id="PF10043">
    <property type="entry name" value="DUF2279"/>
    <property type="match status" value="1"/>
</dbReference>
<sequence>MGTVRWETAGIFAYITASQIAVTKGTRSFHFQDEGWFGKSTKNLGVDKLTHAYNSYLLTELIQARINRKTGGARGSALTAAILASGLMAYSELYDAHKKSSGFSIQDVIFNTGGATFSVLRNTIPGMKEKVDFRLLLMPNSEIYTFKGKEHYAQQRFLLAVQLSGFEEFQKSPLRFVELHAGYYAKGFTARDHEQGEIPQRKLFFGLGLNLKELFFKTPRSKIGRATGQVLDYIQIPYTAIHVD</sequence>
<evidence type="ECO:0008006" key="3">
    <source>
        <dbReference type="Google" id="ProtNLM"/>
    </source>
</evidence>
<evidence type="ECO:0000313" key="2">
    <source>
        <dbReference type="Proteomes" id="UP000244162"/>
    </source>
</evidence>